<reference evidence="2 3" key="1">
    <citation type="submission" date="2018-12" db="EMBL/GenBank/DDBJ databases">
        <title>Genome of Verticillium dahliae isolate Getta Getta.</title>
        <authorList>
            <person name="Gardiner D.M."/>
        </authorList>
    </citation>
    <scope>NUCLEOTIDE SEQUENCE [LARGE SCALE GENOMIC DNA]</scope>
    <source>
        <strain evidence="2 3">Getta Getta</strain>
    </source>
</reference>
<feature type="region of interest" description="Disordered" evidence="1">
    <location>
        <begin position="406"/>
        <end position="425"/>
    </location>
</feature>
<evidence type="ECO:0000313" key="3">
    <source>
        <dbReference type="Proteomes" id="UP000288725"/>
    </source>
</evidence>
<feature type="region of interest" description="Disordered" evidence="1">
    <location>
        <begin position="697"/>
        <end position="738"/>
    </location>
</feature>
<dbReference type="InterPro" id="IPR050896">
    <property type="entry name" value="Mito_lipid_metab_GTPase"/>
</dbReference>
<sequence>MHRALSSRWLRSALRIGDRAALAEVPGYLCPALSLSAQRGRGVAHQMTVAHGQRRCLHAESNLHESNPSESLERLPSDPADANALALAKLPLQCHGCGAFTQTTEPDQAGYYDLNRKSVQRFAASEHEYEIKKGEIEEDFVVTKALEGLDEHKLQELDLDPRTLLAGEDLETDIPSFPPAPNATPLCNRCHALVHHRKGTPIFHPSVDALRETIEESPFKNNHIYHVIDAADFPMSLVPKLHQLLGDVSLRRRNRRSRAGRYYKDRKFDMSFIITRSDLLAPTEKQVNALMPYLREVLRSALGEFGDVVRLGNLKCVSAKRSWWTKDLKQEIYKRGGAGWMVGKANVGKSQLFQAVFPKGTTADIPFKNAVEVSMFSREEEDENLKYLDDGAENYDERLDLDALLPPARPESNYPEMPTVSSLPGTTASPIRIPYGNGKGELIDLPGLVRSDLELFVQEDKRQALVMQDRLKPEQHSIKPGQSLLLGGLIRITPRTPDLIFLGYNFTPLPEHLTSTDKAIAFQAQTRTAAQIDNICTPDAADKMQLAGSFPLRHDVTKLRAGPITRKDAINIKVENLPYRVLSTDILIEGVGWVEMTAQVRARQLFAKPEAKVAAEPVVDDTPEDKPQDPFDAILSRVHGAEKEKPKAPPAADKKTNSKAGGLDEPVELNWPVVDVYSPLGKFVGVRPPMNGYMLNKPRVLAKHKKARPRRSMKGAKKRDKMARRHAAAASASASTSA</sequence>
<feature type="region of interest" description="Disordered" evidence="1">
    <location>
        <begin position="640"/>
        <end position="665"/>
    </location>
</feature>
<feature type="compositionally biased region" description="Basic and acidic residues" evidence="1">
    <location>
        <begin position="640"/>
        <end position="656"/>
    </location>
</feature>
<dbReference type="InterPro" id="IPR027417">
    <property type="entry name" value="P-loop_NTPase"/>
</dbReference>
<dbReference type="PANTHER" id="PTHR46434">
    <property type="entry name" value="GENETIC INTERACTOR OF PROHIBITINS 3, MITOCHONDRIAL"/>
    <property type="match status" value="1"/>
</dbReference>
<proteinExistence type="predicted"/>
<dbReference type="PANTHER" id="PTHR46434:SF1">
    <property type="entry name" value="GENETIC INTERACTOR OF PROHIBITINS 3, MITOCHONDRIAL"/>
    <property type="match status" value="1"/>
</dbReference>
<organism evidence="2 3">
    <name type="scientific">Verticillium dahliae</name>
    <name type="common">Verticillium wilt</name>
    <dbReference type="NCBI Taxonomy" id="27337"/>
    <lineage>
        <taxon>Eukaryota</taxon>
        <taxon>Fungi</taxon>
        <taxon>Dikarya</taxon>
        <taxon>Ascomycota</taxon>
        <taxon>Pezizomycotina</taxon>
        <taxon>Sordariomycetes</taxon>
        <taxon>Hypocreomycetidae</taxon>
        <taxon>Glomerellales</taxon>
        <taxon>Plectosphaerellaceae</taxon>
        <taxon>Verticillium</taxon>
    </lineage>
</organism>
<dbReference type="Gene3D" id="3.40.50.300">
    <property type="entry name" value="P-loop containing nucleotide triphosphate hydrolases"/>
    <property type="match status" value="1"/>
</dbReference>
<evidence type="ECO:0000256" key="1">
    <source>
        <dbReference type="SAM" id="MobiDB-lite"/>
    </source>
</evidence>
<feature type="compositionally biased region" description="Basic residues" evidence="1">
    <location>
        <begin position="700"/>
        <end position="727"/>
    </location>
</feature>
<evidence type="ECO:0000313" key="2">
    <source>
        <dbReference type="EMBL" id="RXG50291.1"/>
    </source>
</evidence>
<feature type="compositionally biased region" description="Low complexity" evidence="1">
    <location>
        <begin position="728"/>
        <end position="738"/>
    </location>
</feature>
<name>A0A444SA87_VERDA</name>
<evidence type="ECO:0008006" key="4">
    <source>
        <dbReference type="Google" id="ProtNLM"/>
    </source>
</evidence>
<accession>A0A444SA87</accession>
<dbReference type="AlphaFoldDB" id="A0A444SA87"/>
<dbReference type="EMBL" id="RSDZ01000008">
    <property type="protein sequence ID" value="RXG50291.1"/>
    <property type="molecule type" value="Genomic_DNA"/>
</dbReference>
<dbReference type="SUPFAM" id="SSF52540">
    <property type="entry name" value="P-loop containing nucleoside triphosphate hydrolases"/>
    <property type="match status" value="1"/>
</dbReference>
<dbReference type="Proteomes" id="UP000288725">
    <property type="component" value="Chromosome 7"/>
</dbReference>
<gene>
    <name evidence="2" type="ORF">VDGE_01945</name>
</gene>
<dbReference type="GO" id="GO:0005739">
    <property type="term" value="C:mitochondrion"/>
    <property type="evidence" value="ECO:0007669"/>
    <property type="project" value="TreeGrafter"/>
</dbReference>
<comment type="caution">
    <text evidence="2">The sequence shown here is derived from an EMBL/GenBank/DDBJ whole genome shotgun (WGS) entry which is preliminary data.</text>
</comment>
<protein>
    <recommendedName>
        <fullName evidence="4">Genetic interactor of prohibitins 3, mitochondrial</fullName>
    </recommendedName>
</protein>